<dbReference type="PANTHER" id="PTHR38459:SF1">
    <property type="entry name" value="PROPHAGE BACTOPRENOL-LINKED GLUCOSE TRANSLOCASE HOMOLOG"/>
    <property type="match status" value="1"/>
</dbReference>
<keyword evidence="9" id="KW-1185">Reference proteome</keyword>
<reference evidence="8 9" key="1">
    <citation type="submission" date="2021-02" db="EMBL/GenBank/DDBJ databases">
        <title>Alicyclobacillus curvatus sp. nov. and Alicyclobacillus mengziensis sp. nov., two acidophilic bacteria isolated from acid mine drainage.</title>
        <authorList>
            <person name="Huang Y."/>
        </authorList>
    </citation>
    <scope>NUCLEOTIDE SEQUENCE [LARGE SCALE GENOMIC DNA]</scope>
    <source>
        <strain evidence="8 9">S30H14</strain>
    </source>
</reference>
<proteinExistence type="inferred from homology"/>
<dbReference type="EMBL" id="CP071182">
    <property type="protein sequence ID" value="QSO49518.1"/>
    <property type="molecule type" value="Genomic_DNA"/>
</dbReference>
<comment type="subcellular location">
    <subcellularLocation>
        <location evidence="1">Membrane</location>
        <topology evidence="1">Multi-pass membrane protein</topology>
    </subcellularLocation>
</comment>
<feature type="transmembrane region" description="Helical" evidence="6">
    <location>
        <begin position="97"/>
        <end position="121"/>
    </location>
</feature>
<accession>A0A9X7Z9D0</accession>
<evidence type="ECO:0000256" key="1">
    <source>
        <dbReference type="ARBA" id="ARBA00004141"/>
    </source>
</evidence>
<evidence type="ECO:0000256" key="4">
    <source>
        <dbReference type="ARBA" id="ARBA00022989"/>
    </source>
</evidence>
<dbReference type="GO" id="GO:0000271">
    <property type="term" value="P:polysaccharide biosynthetic process"/>
    <property type="evidence" value="ECO:0007669"/>
    <property type="project" value="InterPro"/>
</dbReference>
<evidence type="ECO:0000313" key="9">
    <source>
        <dbReference type="Proteomes" id="UP000663505"/>
    </source>
</evidence>
<feature type="transmembrane region" description="Helical" evidence="6">
    <location>
        <begin position="133"/>
        <end position="154"/>
    </location>
</feature>
<keyword evidence="4 6" id="KW-1133">Transmembrane helix</keyword>
<gene>
    <name evidence="8" type="ORF">JZ786_11805</name>
</gene>
<evidence type="ECO:0000313" key="8">
    <source>
        <dbReference type="EMBL" id="QSO49518.1"/>
    </source>
</evidence>
<feature type="transmembrane region" description="Helical" evidence="6">
    <location>
        <begin position="58"/>
        <end position="77"/>
    </location>
</feature>
<evidence type="ECO:0000256" key="6">
    <source>
        <dbReference type="SAM" id="Phobius"/>
    </source>
</evidence>
<name>A0A9X7Z9D0_9BACL</name>
<protein>
    <submittedName>
        <fullName evidence="8">GtrA family protein</fullName>
    </submittedName>
</protein>
<keyword evidence="5 6" id="KW-0472">Membrane</keyword>
<dbReference type="InterPro" id="IPR007267">
    <property type="entry name" value="GtrA_DPMS_TM"/>
</dbReference>
<evidence type="ECO:0000256" key="3">
    <source>
        <dbReference type="ARBA" id="ARBA00022692"/>
    </source>
</evidence>
<dbReference type="PANTHER" id="PTHR38459">
    <property type="entry name" value="PROPHAGE BACTOPRENOL-LINKED GLUCOSE TRANSLOCASE HOMOLOG"/>
    <property type="match status" value="1"/>
</dbReference>
<feature type="transmembrane region" description="Helical" evidence="6">
    <location>
        <begin position="29"/>
        <end position="52"/>
    </location>
</feature>
<organism evidence="8 9">
    <name type="scientific">Alicyclobacillus mengziensis</name>
    <dbReference type="NCBI Taxonomy" id="2931921"/>
    <lineage>
        <taxon>Bacteria</taxon>
        <taxon>Bacillati</taxon>
        <taxon>Bacillota</taxon>
        <taxon>Bacilli</taxon>
        <taxon>Bacillales</taxon>
        <taxon>Alicyclobacillaceae</taxon>
        <taxon>Alicyclobacillus</taxon>
    </lineage>
</organism>
<evidence type="ECO:0000256" key="2">
    <source>
        <dbReference type="ARBA" id="ARBA00009399"/>
    </source>
</evidence>
<evidence type="ECO:0000256" key="5">
    <source>
        <dbReference type="ARBA" id="ARBA00023136"/>
    </source>
</evidence>
<dbReference type="KEGG" id="afx:JZ786_11805"/>
<dbReference type="InterPro" id="IPR051401">
    <property type="entry name" value="GtrA_CellWall_Glycosyl"/>
</dbReference>
<dbReference type="GO" id="GO:0005886">
    <property type="term" value="C:plasma membrane"/>
    <property type="evidence" value="ECO:0007669"/>
    <property type="project" value="TreeGrafter"/>
</dbReference>
<feature type="domain" description="GtrA/DPMS transmembrane" evidence="7">
    <location>
        <begin position="28"/>
        <end position="155"/>
    </location>
</feature>
<sequence>MLRIGGCDLPSSTLAPVRVAHSIKRYTKFVLVGLSNALVDLAVLNLLMVLIPDHRPRVLVMENTVAVACAIVNSYILNRRWTFADSSNGSPLERTLFFFQALLNIGLNDWILGWCMTYLVFSRNIPVFVSSNASKAVAMFLSSSVSYVFMRFVVFRRVKRLQ</sequence>
<keyword evidence="3 6" id="KW-0812">Transmembrane</keyword>
<dbReference type="Proteomes" id="UP000663505">
    <property type="component" value="Chromosome"/>
</dbReference>
<dbReference type="Pfam" id="PF04138">
    <property type="entry name" value="GtrA_DPMS_TM"/>
    <property type="match status" value="1"/>
</dbReference>
<evidence type="ECO:0000259" key="7">
    <source>
        <dbReference type="Pfam" id="PF04138"/>
    </source>
</evidence>
<dbReference type="AlphaFoldDB" id="A0A9X7Z9D0"/>
<comment type="similarity">
    <text evidence="2">Belongs to the GtrA family.</text>
</comment>